<keyword evidence="4" id="KW-1185">Reference proteome</keyword>
<dbReference type="KEGG" id="shv:AAT16_09090"/>
<name>A0A0F7D4K1_9STAP</name>
<feature type="region of interest" description="Disordered" evidence="1">
    <location>
        <begin position="111"/>
        <end position="134"/>
    </location>
</feature>
<reference evidence="3 5" key="3">
    <citation type="submission" date="2016-10" db="EMBL/GenBank/DDBJ databases">
        <authorList>
            <person name="Varghese N."/>
            <person name="Submissions S."/>
        </authorList>
    </citation>
    <scope>NUCLEOTIDE SEQUENCE [LARGE SCALE GENOMIC DNA]</scope>
    <source>
        <strain evidence="3 5">CGMCC 1.6501</strain>
    </source>
</reference>
<evidence type="ECO:0000313" key="5">
    <source>
        <dbReference type="Proteomes" id="UP000183090"/>
    </source>
</evidence>
<evidence type="ECO:0000313" key="2">
    <source>
        <dbReference type="EMBL" id="AKG74375.1"/>
    </source>
</evidence>
<evidence type="ECO:0000313" key="4">
    <source>
        <dbReference type="Proteomes" id="UP000034029"/>
    </source>
</evidence>
<organism evidence="3 5">
    <name type="scientific">Salinicoccus halodurans</name>
    <dbReference type="NCBI Taxonomy" id="407035"/>
    <lineage>
        <taxon>Bacteria</taxon>
        <taxon>Bacillati</taxon>
        <taxon>Bacillota</taxon>
        <taxon>Bacilli</taxon>
        <taxon>Bacillales</taxon>
        <taxon>Staphylococcaceae</taxon>
        <taxon>Salinicoccus</taxon>
    </lineage>
</organism>
<dbReference type="EMBL" id="CP011366">
    <property type="protein sequence ID" value="AKG74375.1"/>
    <property type="molecule type" value="Genomic_DNA"/>
</dbReference>
<proteinExistence type="predicted"/>
<dbReference type="AlphaFoldDB" id="A0A0F7D4K1"/>
<reference evidence="2 4" key="1">
    <citation type="journal article" date="2015" name="Int. J. Syst. Evol. Microbiol.">
        <title>Complete genome sequence of Salinicoccus halodurans H3B36, isolated from the Qaidam Basin in China.</title>
        <authorList>
            <person name="Jiang K."/>
            <person name="Xue Y."/>
            <person name="Ma Y."/>
        </authorList>
    </citation>
    <scope>NUCLEOTIDE SEQUENCE [LARGE SCALE GENOMIC DNA]</scope>
    <source>
        <strain evidence="2 4">H3B36</strain>
    </source>
</reference>
<protein>
    <submittedName>
        <fullName evidence="3">Uncharacterized protein</fullName>
    </submittedName>
</protein>
<dbReference type="Proteomes" id="UP000034029">
    <property type="component" value="Chromosome"/>
</dbReference>
<accession>A0A0F7D4K1</accession>
<evidence type="ECO:0000313" key="3">
    <source>
        <dbReference type="EMBL" id="SFK95119.1"/>
    </source>
</evidence>
<feature type="compositionally biased region" description="Basic and acidic residues" evidence="1">
    <location>
        <begin position="115"/>
        <end position="134"/>
    </location>
</feature>
<dbReference type="Proteomes" id="UP000183090">
    <property type="component" value="Unassembled WGS sequence"/>
</dbReference>
<evidence type="ECO:0000256" key="1">
    <source>
        <dbReference type="SAM" id="MobiDB-lite"/>
    </source>
</evidence>
<sequence length="134" mass="15889">MTAIIDKNKMRNINHASELIFKTFGIDSIKVEIKKFMVSNSQTQFVIEWTDRGVTLDATIMATQIKDKWVRSKYDVEFEAEQHERLKHLQNELYNQDDINDDVFEDQEYDPARGYVEKDKEDKQTEIDLEHEEG</sequence>
<reference evidence="4" key="2">
    <citation type="submission" date="2015-04" db="EMBL/GenBank/DDBJ databases">
        <title>Complete genome sequence of Salinicoccus halodurans strain H3B36, isolated from the Qaidam basin of China.</title>
        <authorList>
            <person name="Ma Y."/>
            <person name="Jiang K."/>
            <person name="Xue Y."/>
        </authorList>
    </citation>
    <scope>NUCLEOTIDE SEQUENCE [LARGE SCALE GENOMIC DNA]</scope>
    <source>
        <strain evidence="4">H3B36</strain>
    </source>
</reference>
<dbReference type="RefSeq" id="WP_046790557.1">
    <property type="nucleotide sequence ID" value="NZ_CP011366.1"/>
</dbReference>
<dbReference type="EMBL" id="FOTB01000006">
    <property type="protein sequence ID" value="SFK95119.1"/>
    <property type="molecule type" value="Genomic_DNA"/>
</dbReference>
<gene>
    <name evidence="2" type="ORF">AAT16_09090</name>
    <name evidence="3" type="ORF">SAMN05216235_2715</name>
</gene>